<evidence type="ECO:0000259" key="3">
    <source>
        <dbReference type="Pfam" id="PF08239"/>
    </source>
</evidence>
<dbReference type="Proteomes" id="UP000186110">
    <property type="component" value="Chromosome"/>
</dbReference>
<feature type="chain" id="PRO_5012501357" description="SH3b domain-containing protein" evidence="2">
    <location>
        <begin position="29"/>
        <end position="205"/>
    </location>
</feature>
<evidence type="ECO:0000313" key="5">
    <source>
        <dbReference type="Proteomes" id="UP000186110"/>
    </source>
</evidence>
<dbReference type="Gene3D" id="2.30.30.40">
    <property type="entry name" value="SH3 Domains"/>
    <property type="match status" value="1"/>
</dbReference>
<evidence type="ECO:0000256" key="1">
    <source>
        <dbReference type="SAM" id="MobiDB-lite"/>
    </source>
</evidence>
<proteinExistence type="predicted"/>
<feature type="domain" description="SH3b" evidence="3">
    <location>
        <begin position="41"/>
        <end position="85"/>
    </location>
</feature>
<dbReference type="InterPro" id="IPR003646">
    <property type="entry name" value="SH3-like_bac-type"/>
</dbReference>
<dbReference type="eggNOG" id="COG3103">
    <property type="taxonomic scope" value="Bacteria"/>
</dbReference>
<sequence>MPTRGTCMKPLHILALSMAVLAAPQAYAENDTLLIKRPAELRQAPGESSPSLQALPVQTPVTRLPARQGAWIQVKTAAGATGWVHMFDVGTTSATTSAGNTASGALRGLTNFFNRGSAQSSGTTTTATSTVGIRGLGAEDINNAQPNLAALTQVEGMRTDATQARRFATEAPLKAQVVEALPAPTPPPAPPAATSGGFKRGGDSQ</sequence>
<dbReference type="AlphaFoldDB" id="A0A1P8KBX4"/>
<keyword evidence="5" id="KW-1185">Reference proteome</keyword>
<name>A0A1P8KBX4_9BURK</name>
<organism evidence="4 5">
    <name type="scientific">Rhodoferax saidenbachensis</name>
    <dbReference type="NCBI Taxonomy" id="1484693"/>
    <lineage>
        <taxon>Bacteria</taxon>
        <taxon>Pseudomonadati</taxon>
        <taxon>Pseudomonadota</taxon>
        <taxon>Betaproteobacteria</taxon>
        <taxon>Burkholderiales</taxon>
        <taxon>Comamonadaceae</taxon>
        <taxon>Rhodoferax</taxon>
    </lineage>
</organism>
<accession>A0A1P8KBX4</accession>
<evidence type="ECO:0000256" key="2">
    <source>
        <dbReference type="SAM" id="SignalP"/>
    </source>
</evidence>
<dbReference type="STRING" id="1484693.RS694_13830"/>
<dbReference type="Pfam" id="PF08239">
    <property type="entry name" value="SH3_3"/>
    <property type="match status" value="1"/>
</dbReference>
<feature type="region of interest" description="Disordered" evidence="1">
    <location>
        <begin position="179"/>
        <end position="205"/>
    </location>
</feature>
<reference evidence="4 5" key="1">
    <citation type="submission" date="2017-01" db="EMBL/GenBank/DDBJ databases">
        <authorList>
            <person name="Mah S.A."/>
            <person name="Swanson W.J."/>
            <person name="Moy G.W."/>
            <person name="Vacquier V.D."/>
        </authorList>
    </citation>
    <scope>NUCLEOTIDE SEQUENCE [LARGE SCALE GENOMIC DNA]</scope>
    <source>
        <strain evidence="4 5">DSM 22694</strain>
    </source>
</reference>
<gene>
    <name evidence="4" type="ORF">RS694_13830</name>
</gene>
<protein>
    <recommendedName>
        <fullName evidence="3">SH3b domain-containing protein</fullName>
    </recommendedName>
</protein>
<dbReference type="EMBL" id="CP019239">
    <property type="protein sequence ID" value="APW43504.1"/>
    <property type="molecule type" value="Genomic_DNA"/>
</dbReference>
<keyword evidence="2" id="KW-0732">Signal</keyword>
<evidence type="ECO:0000313" key="4">
    <source>
        <dbReference type="EMBL" id="APW43504.1"/>
    </source>
</evidence>
<feature type="signal peptide" evidence="2">
    <location>
        <begin position="1"/>
        <end position="28"/>
    </location>
</feature>
<dbReference type="KEGG" id="rsb:RS694_13830"/>